<dbReference type="EMBL" id="FPHH01000053">
    <property type="protein sequence ID" value="SFV59142.1"/>
    <property type="molecule type" value="Genomic_DNA"/>
</dbReference>
<gene>
    <name evidence="2" type="ORF">MNB_SM-5-374</name>
</gene>
<evidence type="ECO:0000256" key="1">
    <source>
        <dbReference type="SAM" id="Phobius"/>
    </source>
</evidence>
<feature type="transmembrane region" description="Helical" evidence="1">
    <location>
        <begin position="35"/>
        <end position="58"/>
    </location>
</feature>
<accession>A0A1W1C095</accession>
<name>A0A1W1C095_9ZZZZ</name>
<proteinExistence type="predicted"/>
<reference evidence="2" key="1">
    <citation type="submission" date="2016-10" db="EMBL/GenBank/DDBJ databases">
        <authorList>
            <person name="de Groot N.N."/>
        </authorList>
    </citation>
    <scope>NUCLEOTIDE SEQUENCE</scope>
</reference>
<dbReference type="AlphaFoldDB" id="A0A1W1C095"/>
<sequence length="87" mass="10086">MQKDIYQRIISFLLGASWAIVLFGALLTFKIFISFGIIVALFTTLLFIIISLFLILLLDSFEVRKETLAELKKQRELLEKIYAKESK</sequence>
<keyword evidence="1" id="KW-0812">Transmembrane</keyword>
<organism evidence="2">
    <name type="scientific">hydrothermal vent metagenome</name>
    <dbReference type="NCBI Taxonomy" id="652676"/>
    <lineage>
        <taxon>unclassified sequences</taxon>
        <taxon>metagenomes</taxon>
        <taxon>ecological metagenomes</taxon>
    </lineage>
</organism>
<protein>
    <submittedName>
        <fullName evidence="2">Uncharacterized protein</fullName>
    </submittedName>
</protein>
<evidence type="ECO:0000313" key="2">
    <source>
        <dbReference type="EMBL" id="SFV59142.1"/>
    </source>
</evidence>
<keyword evidence="1" id="KW-0472">Membrane</keyword>
<feature type="transmembrane region" description="Helical" evidence="1">
    <location>
        <begin position="9"/>
        <end position="29"/>
    </location>
</feature>
<keyword evidence="1" id="KW-1133">Transmembrane helix</keyword>